<dbReference type="InterPro" id="IPR001667">
    <property type="entry name" value="DDH_dom"/>
</dbReference>
<feature type="binding site" evidence="2">
    <location>
        <position position="341"/>
    </location>
    <ligand>
        <name>Mn(2+)</name>
        <dbReference type="ChEBI" id="CHEBI:29035"/>
        <label>1</label>
    </ligand>
</feature>
<dbReference type="Pfam" id="PF24898">
    <property type="entry name" value="GGDEF_GdpP"/>
    <property type="match status" value="1"/>
</dbReference>
<dbReference type="InterPro" id="IPR051319">
    <property type="entry name" value="Oligoribo/pAp-PDE_c-di-AMP_PDE"/>
</dbReference>
<dbReference type="AlphaFoldDB" id="A0A7X2NUL4"/>
<dbReference type="Gene3D" id="3.10.310.30">
    <property type="match status" value="1"/>
</dbReference>
<dbReference type="EMBL" id="VUMN01000050">
    <property type="protein sequence ID" value="MSS59782.1"/>
    <property type="molecule type" value="Genomic_DNA"/>
</dbReference>
<dbReference type="GO" id="GO:0005886">
    <property type="term" value="C:plasma membrane"/>
    <property type="evidence" value="ECO:0007669"/>
    <property type="project" value="UniProtKB-SubCell"/>
</dbReference>
<evidence type="ECO:0000256" key="1">
    <source>
        <dbReference type="PIRNR" id="PIRNR026583"/>
    </source>
</evidence>
<dbReference type="Gene3D" id="3.30.450.20">
    <property type="entry name" value="PAS domain"/>
    <property type="match status" value="1"/>
</dbReference>
<dbReference type="Pfam" id="PF01368">
    <property type="entry name" value="DHH"/>
    <property type="match status" value="1"/>
</dbReference>
<dbReference type="Gene3D" id="3.90.1640.10">
    <property type="entry name" value="inorganic pyrophosphatase (n-terminal core)"/>
    <property type="match status" value="1"/>
</dbReference>
<dbReference type="Pfam" id="PF02272">
    <property type="entry name" value="DHHA1"/>
    <property type="match status" value="1"/>
</dbReference>
<gene>
    <name evidence="6" type="ORF">FYJ51_12855</name>
</gene>
<keyword evidence="7" id="KW-1185">Reference proteome</keyword>
<keyword evidence="1 3" id="KW-0472">Membrane</keyword>
<dbReference type="GO" id="GO:0016787">
    <property type="term" value="F:hydrolase activity"/>
    <property type="evidence" value="ECO:0007669"/>
    <property type="project" value="UniProtKB-UniRule"/>
</dbReference>
<keyword evidence="2" id="KW-0479">Metal-binding</keyword>
<feature type="transmembrane region" description="Helical" evidence="3">
    <location>
        <begin position="12"/>
        <end position="28"/>
    </location>
</feature>
<feature type="binding site" evidence="2">
    <location>
        <position position="345"/>
    </location>
    <ligand>
        <name>Mn(2+)</name>
        <dbReference type="ChEBI" id="CHEBI:29035"/>
        <label>1</label>
    </ligand>
</feature>
<comment type="cofactor">
    <cofactor evidence="2">
        <name>Mn(2+)</name>
        <dbReference type="ChEBI" id="CHEBI:29035"/>
    </cofactor>
    <text evidence="2">For phosphodiesterase activity, probably binds 2 Mn(2+) per subunit.</text>
</comment>
<feature type="binding site" evidence="2">
    <location>
        <position position="416"/>
    </location>
    <ligand>
        <name>Mn(2+)</name>
        <dbReference type="ChEBI" id="CHEBI:29035"/>
        <label>2</label>
    </ligand>
</feature>
<dbReference type="Proteomes" id="UP000461880">
    <property type="component" value="Unassembled WGS sequence"/>
</dbReference>
<dbReference type="PANTHER" id="PTHR47618:SF2">
    <property type="entry name" value="CYCLIC-DI-AMP PHOSPHODIESTERASE GDPP"/>
    <property type="match status" value="1"/>
</dbReference>
<comment type="subcellular location">
    <subcellularLocation>
        <location evidence="1">Cell membrane</location>
    </subcellularLocation>
</comment>
<feature type="binding site" evidence="2">
    <location>
        <position position="440"/>
    </location>
    <ligand>
        <name>Mn(2+)</name>
        <dbReference type="ChEBI" id="CHEBI:29035"/>
        <label>2</label>
    </ligand>
</feature>
<feature type="domain" description="DHHA1" evidence="5">
    <location>
        <begin position="562"/>
        <end position="643"/>
    </location>
</feature>
<keyword evidence="2" id="KW-0464">Manganese</keyword>
<reference evidence="6 7" key="1">
    <citation type="submission" date="2019-08" db="EMBL/GenBank/DDBJ databases">
        <title>In-depth cultivation of the pig gut microbiome towards novel bacterial diversity and tailored functional studies.</title>
        <authorList>
            <person name="Wylensek D."/>
            <person name="Hitch T.C.A."/>
            <person name="Clavel T."/>
        </authorList>
    </citation>
    <scope>NUCLEOTIDE SEQUENCE [LARGE SCALE GENOMIC DNA]</scope>
    <source>
        <strain evidence="6 7">Oil+RF-744-GAM-WT-6</strain>
    </source>
</reference>
<dbReference type="RefSeq" id="WP_105302772.1">
    <property type="nucleotide sequence ID" value="NZ_VUMN01000050.1"/>
</dbReference>
<evidence type="ECO:0000313" key="7">
    <source>
        <dbReference type="Proteomes" id="UP000461880"/>
    </source>
</evidence>
<keyword evidence="3" id="KW-0812">Transmembrane</keyword>
<keyword evidence="3" id="KW-1133">Transmembrane helix</keyword>
<organism evidence="6 7">
    <name type="scientific">Stecheria intestinalis</name>
    <dbReference type="NCBI Taxonomy" id="2606630"/>
    <lineage>
        <taxon>Bacteria</taxon>
        <taxon>Bacillati</taxon>
        <taxon>Bacillota</taxon>
        <taxon>Erysipelotrichia</taxon>
        <taxon>Erysipelotrichales</taxon>
        <taxon>Erysipelotrichaceae</taxon>
        <taxon>Stecheria</taxon>
    </lineage>
</organism>
<dbReference type="InterPro" id="IPR014528">
    <property type="entry name" value="GdpP/PdeA"/>
</dbReference>
<evidence type="ECO:0000259" key="4">
    <source>
        <dbReference type="Pfam" id="PF01368"/>
    </source>
</evidence>
<keyword evidence="1" id="KW-1003">Cell membrane</keyword>
<proteinExistence type="inferred from homology"/>
<evidence type="ECO:0000256" key="3">
    <source>
        <dbReference type="SAM" id="Phobius"/>
    </source>
</evidence>
<comment type="caution">
    <text evidence="6">The sequence shown here is derived from an EMBL/GenBank/DDBJ whole genome shotgun (WGS) entry which is preliminary data.</text>
</comment>
<evidence type="ECO:0000256" key="2">
    <source>
        <dbReference type="PIRSR" id="PIRSR026583-50"/>
    </source>
</evidence>
<feature type="domain" description="DDH" evidence="4">
    <location>
        <begin position="335"/>
        <end position="492"/>
    </location>
</feature>
<feature type="binding site" evidence="2">
    <location>
        <position position="416"/>
    </location>
    <ligand>
        <name>Mn(2+)</name>
        <dbReference type="ChEBI" id="CHEBI:29035"/>
        <label>1</label>
    </ligand>
</feature>
<comment type="similarity">
    <text evidence="1">Belongs to the GdpP/PdeA phosphodiesterase family.</text>
</comment>
<dbReference type="GO" id="GO:0003676">
    <property type="term" value="F:nucleic acid binding"/>
    <property type="evidence" value="ECO:0007669"/>
    <property type="project" value="UniProtKB-UniRule"/>
</dbReference>
<dbReference type="PIRSF" id="PIRSF026583">
    <property type="entry name" value="YybT"/>
    <property type="match status" value="1"/>
</dbReference>
<feature type="binding site" evidence="2">
    <location>
        <position position="495"/>
    </location>
    <ligand>
        <name>Mn(2+)</name>
        <dbReference type="ChEBI" id="CHEBI:29035"/>
        <label>2</label>
    </ligand>
</feature>
<dbReference type="InterPro" id="IPR003156">
    <property type="entry name" value="DHHA1_dom"/>
</dbReference>
<comment type="catalytic activity">
    <reaction evidence="1">
        <text>3',3'-c-di-AMP + H2O = 5'-O-phosphonoadenylyl-(3'-&gt;5')-adenosine + H(+)</text>
        <dbReference type="Rhea" id="RHEA:54420"/>
        <dbReference type="ChEBI" id="CHEBI:15377"/>
        <dbReference type="ChEBI" id="CHEBI:15378"/>
        <dbReference type="ChEBI" id="CHEBI:71500"/>
        <dbReference type="ChEBI" id="CHEBI:138171"/>
    </reaction>
</comment>
<dbReference type="GO" id="GO:0046872">
    <property type="term" value="F:metal ion binding"/>
    <property type="evidence" value="ECO:0007669"/>
    <property type="project" value="UniProtKB-KW"/>
</dbReference>
<dbReference type="FunFam" id="3.90.1640.10:FF:000002">
    <property type="entry name" value="Cyclic-di-AMP phosphodiesterase"/>
    <property type="match status" value="1"/>
</dbReference>
<comment type="function">
    <text evidence="1">Has phosphodiesterase (PDE) activity against cyclic-di-AMP (c-di-AMP).</text>
</comment>
<feature type="binding site" evidence="2">
    <location>
        <position position="347"/>
    </location>
    <ligand>
        <name>Mn(2+)</name>
        <dbReference type="ChEBI" id="CHEBI:29035"/>
        <label>2</label>
    </ligand>
</feature>
<protein>
    <recommendedName>
        <fullName evidence="1">Cyclic-di-AMP phosphodiesterase</fullName>
        <ecNumber evidence="1">3.1.4.-</ecNumber>
    </recommendedName>
</protein>
<dbReference type="EC" id="3.1.4.-" evidence="1"/>
<accession>A0A7X2NUL4</accession>
<evidence type="ECO:0000313" key="6">
    <source>
        <dbReference type="EMBL" id="MSS59782.1"/>
    </source>
</evidence>
<dbReference type="PANTHER" id="PTHR47618">
    <property type="entry name" value="BIFUNCTIONAL OLIGORIBONUCLEASE AND PAP PHOSPHATASE NRNA"/>
    <property type="match status" value="1"/>
</dbReference>
<evidence type="ECO:0000259" key="5">
    <source>
        <dbReference type="Pfam" id="PF02272"/>
    </source>
</evidence>
<dbReference type="InterPro" id="IPR038763">
    <property type="entry name" value="DHH_sf"/>
</dbReference>
<name>A0A7X2NUL4_9FIRM</name>
<dbReference type="SUPFAM" id="SSF64182">
    <property type="entry name" value="DHH phosphoesterases"/>
    <property type="match status" value="1"/>
</dbReference>
<keyword evidence="1" id="KW-0378">Hydrolase</keyword>
<sequence length="657" mass="73120">MQKKMSDLKRSLILVVVIQAALLFVFRTGLEQGIMTATLILILEAVLFYYLTDRFEAMAEERSTGIREVLGNAANDAFLFAETGMIMYDDDHVITWMSELFEKRGINRVGRKVLSWLPEAETLLDGTSDRISVQLDDRIYEITRKEDEPVLFFKDVTDLSHTKESLEEGRTVIGMASLDNYEESTQYEDDSVATAISVAVRTPITEYCKEHGILVKRVNNYRYFMVLNEKIFSDLAADHFSVLNAVRKAAQKQDVSITLSLAFARGEVSYEELDDMVSRLMDLAQSRGGDQVAVQKVGEEVKYFGGSSEATEKRSKVRVRVMAHTLRELISRSSNVIICGHKVMDFDCMGAAIGISRIAQALHKPSVIIEKTGGVEDKLKSVVTKNLAQLDQEVKFVTESEALNQLQEKTLVVMVDHHNVQTSNGAAVLERARSVAVIDHHRRSTEMGVKPVLVYIEAGASSACELITELFPYISNRIEISELDANIMLAGMTIDTGHFHVRTGSRTFDAASNLRRLGADPQEVDEFLKDTYEEFSIKAAVTAVSERYEHGVIITPYKGRSLSRTLLSQTADDLLEIQDVDAVFVIAKDTEGLTCISARSNGKVNVQVIMEAMKGGGHMTAAAVQRANSSVDDMKKELITVLNGYFKEAQDEGNTEK</sequence>